<dbReference type="InterPro" id="IPR050471">
    <property type="entry name" value="AB_hydrolase"/>
</dbReference>
<evidence type="ECO:0000313" key="2">
    <source>
        <dbReference type="EMBL" id="OWV33333.1"/>
    </source>
</evidence>
<dbReference type="EMBL" id="NFZT01000001">
    <property type="protein sequence ID" value="OWV33333.1"/>
    <property type="molecule type" value="Genomic_DNA"/>
</dbReference>
<dbReference type="PANTHER" id="PTHR43433:SF5">
    <property type="entry name" value="AB HYDROLASE-1 DOMAIN-CONTAINING PROTEIN"/>
    <property type="match status" value="1"/>
</dbReference>
<name>A0A219B5A1_9SPHN</name>
<feature type="domain" description="AB hydrolase-1" evidence="1">
    <location>
        <begin position="26"/>
        <end position="116"/>
    </location>
</feature>
<evidence type="ECO:0000259" key="1">
    <source>
        <dbReference type="Pfam" id="PF00561"/>
    </source>
</evidence>
<sequence>MSVHRFSSFDGARLAWHEMGPVEGRPLLLLHGLFSSAEVNWIKFGTADRLARAGFRVLMLDFRAHGQSEAPTDAKAYPVGVLERDTSAWLDYLAISDFDMAGFSLGARTAAITTAERMLEPGRLALCGMSLAGITDHGAGTRIPDFVQTIDSYGSHKPGTEAYMTQQFLKTNKVDLTAARALLHAVTDTSDTALRAIDVPTHVICGAEDIYLNGARELADAIPGASFAEIPGTHMSSVTKPEFGEALASAFG</sequence>
<keyword evidence="2" id="KW-0378">Hydrolase</keyword>
<dbReference type="AlphaFoldDB" id="A0A219B5A1"/>
<reference evidence="3" key="1">
    <citation type="submission" date="2017-05" db="EMBL/GenBank/DDBJ databases">
        <authorList>
            <person name="Lin X."/>
        </authorList>
    </citation>
    <scope>NUCLEOTIDE SEQUENCE [LARGE SCALE GENOMIC DNA]</scope>
    <source>
        <strain evidence="3">JLT2012</strain>
    </source>
</reference>
<keyword evidence="3" id="KW-1185">Reference proteome</keyword>
<dbReference type="SUPFAM" id="SSF53474">
    <property type="entry name" value="alpha/beta-Hydrolases"/>
    <property type="match status" value="1"/>
</dbReference>
<dbReference type="Gene3D" id="3.40.50.1820">
    <property type="entry name" value="alpha/beta hydrolase"/>
    <property type="match status" value="1"/>
</dbReference>
<organism evidence="2 3">
    <name type="scientific">Pacificimonas flava</name>
    <dbReference type="NCBI Taxonomy" id="1234595"/>
    <lineage>
        <taxon>Bacteria</taxon>
        <taxon>Pseudomonadati</taxon>
        <taxon>Pseudomonadota</taxon>
        <taxon>Alphaproteobacteria</taxon>
        <taxon>Sphingomonadales</taxon>
        <taxon>Sphingosinicellaceae</taxon>
        <taxon>Pacificimonas</taxon>
    </lineage>
</organism>
<dbReference type="Proteomes" id="UP000198462">
    <property type="component" value="Unassembled WGS sequence"/>
</dbReference>
<dbReference type="GO" id="GO:0016787">
    <property type="term" value="F:hydrolase activity"/>
    <property type="evidence" value="ECO:0007669"/>
    <property type="project" value="UniProtKB-KW"/>
</dbReference>
<accession>A0A219B5A1</accession>
<dbReference type="InterPro" id="IPR000073">
    <property type="entry name" value="AB_hydrolase_1"/>
</dbReference>
<evidence type="ECO:0000313" key="3">
    <source>
        <dbReference type="Proteomes" id="UP000198462"/>
    </source>
</evidence>
<comment type="caution">
    <text evidence="2">The sequence shown here is derived from an EMBL/GenBank/DDBJ whole genome shotgun (WGS) entry which is preliminary data.</text>
</comment>
<protein>
    <submittedName>
        <fullName evidence="2">Alpha/beta hydrolase</fullName>
    </submittedName>
</protein>
<dbReference type="OrthoDB" id="9804723at2"/>
<dbReference type="RefSeq" id="WP_088712117.1">
    <property type="nucleotide sequence ID" value="NZ_NFZT01000001.1"/>
</dbReference>
<dbReference type="PANTHER" id="PTHR43433">
    <property type="entry name" value="HYDROLASE, ALPHA/BETA FOLD FAMILY PROTEIN"/>
    <property type="match status" value="1"/>
</dbReference>
<gene>
    <name evidence="2" type="ORF">B5C34_07600</name>
</gene>
<dbReference type="InterPro" id="IPR029058">
    <property type="entry name" value="AB_hydrolase_fold"/>
</dbReference>
<dbReference type="Pfam" id="PF00561">
    <property type="entry name" value="Abhydrolase_1"/>
    <property type="match status" value="1"/>
</dbReference>
<proteinExistence type="predicted"/>